<dbReference type="GO" id="GO:0042626">
    <property type="term" value="F:ATPase-coupled transmembrane transporter activity"/>
    <property type="evidence" value="ECO:0007669"/>
    <property type="project" value="TreeGrafter"/>
</dbReference>
<feature type="transmembrane region" description="Helical" evidence="8">
    <location>
        <begin position="77"/>
        <end position="97"/>
    </location>
</feature>
<dbReference type="SUPFAM" id="SSF53474">
    <property type="entry name" value="alpha/beta-Hydrolases"/>
    <property type="match status" value="1"/>
</dbReference>
<dbReference type="GO" id="GO:0005524">
    <property type="term" value="F:ATP binding"/>
    <property type="evidence" value="ECO:0007669"/>
    <property type="project" value="UniProtKB-KW"/>
</dbReference>
<evidence type="ECO:0000256" key="5">
    <source>
        <dbReference type="ARBA" id="ARBA00022840"/>
    </source>
</evidence>
<comment type="subcellular location">
    <subcellularLocation>
        <location evidence="1">Membrane</location>
        <topology evidence="1">Multi-pass membrane protein</topology>
    </subcellularLocation>
</comment>
<proteinExistence type="inferred from homology"/>
<reference evidence="9" key="1">
    <citation type="submission" date="2019-10" db="EMBL/GenBank/DDBJ databases">
        <authorList>
            <consortium name="DOE Joint Genome Institute"/>
            <person name="Kuo A."/>
            <person name="Miyauchi S."/>
            <person name="Kiss E."/>
            <person name="Drula E."/>
            <person name="Kohler A."/>
            <person name="Sanchez-Garcia M."/>
            <person name="Andreopoulos B."/>
            <person name="Barry K.W."/>
            <person name="Bonito G."/>
            <person name="Buee M."/>
            <person name="Carver A."/>
            <person name="Chen C."/>
            <person name="Cichocki N."/>
            <person name="Clum A."/>
            <person name="Culley D."/>
            <person name="Crous P.W."/>
            <person name="Fauchery L."/>
            <person name="Girlanda M."/>
            <person name="Hayes R."/>
            <person name="Keri Z."/>
            <person name="LaButti K."/>
            <person name="Lipzen A."/>
            <person name="Lombard V."/>
            <person name="Magnuson J."/>
            <person name="Maillard F."/>
            <person name="Morin E."/>
            <person name="Murat C."/>
            <person name="Nolan M."/>
            <person name="Ohm R."/>
            <person name="Pangilinan J."/>
            <person name="Pereira M."/>
            <person name="Perotto S."/>
            <person name="Peter M."/>
            <person name="Riley R."/>
            <person name="Sitrit Y."/>
            <person name="Stielow B."/>
            <person name="Szollosi G."/>
            <person name="Zifcakova L."/>
            <person name="Stursova M."/>
            <person name="Spatafora J.W."/>
            <person name="Tedersoo L."/>
            <person name="Vaario L.-M."/>
            <person name="Yamada A."/>
            <person name="Yan M."/>
            <person name="Wang P."/>
            <person name="Xu J."/>
            <person name="Bruns T."/>
            <person name="Baldrian P."/>
            <person name="Vilgalys R."/>
            <person name="Henrissat B."/>
            <person name="Grigoriev I.V."/>
            <person name="Hibbett D."/>
            <person name="Nagy L.G."/>
            <person name="Martin F.M."/>
        </authorList>
    </citation>
    <scope>NUCLEOTIDE SEQUENCE</scope>
    <source>
        <strain evidence="9">Prilba</strain>
    </source>
</reference>
<name>A0A9P5N510_9AGAM</name>
<dbReference type="PANTHER" id="PTHR24223">
    <property type="entry name" value="ATP-BINDING CASSETTE SUB-FAMILY C"/>
    <property type="match status" value="1"/>
</dbReference>
<keyword evidence="7 8" id="KW-0472">Membrane</keyword>
<keyword evidence="10" id="KW-1185">Reference proteome</keyword>
<dbReference type="InterPro" id="IPR050173">
    <property type="entry name" value="ABC_transporter_C-like"/>
</dbReference>
<comment type="similarity">
    <text evidence="2">Belongs to the ABC transporter superfamily. ABCC family. Conjugate transporter (TC 3.A.1.208) subfamily.</text>
</comment>
<dbReference type="EMBL" id="WHVB01000002">
    <property type="protein sequence ID" value="KAF8486192.1"/>
    <property type="molecule type" value="Genomic_DNA"/>
</dbReference>
<dbReference type="Gene3D" id="3.40.50.1820">
    <property type="entry name" value="alpha/beta hydrolase"/>
    <property type="match status" value="1"/>
</dbReference>
<dbReference type="SUPFAM" id="SSF90123">
    <property type="entry name" value="ABC transporter transmembrane region"/>
    <property type="match status" value="1"/>
</dbReference>
<organism evidence="9 10">
    <name type="scientific">Russula ochroleuca</name>
    <dbReference type="NCBI Taxonomy" id="152965"/>
    <lineage>
        <taxon>Eukaryota</taxon>
        <taxon>Fungi</taxon>
        <taxon>Dikarya</taxon>
        <taxon>Basidiomycota</taxon>
        <taxon>Agaricomycotina</taxon>
        <taxon>Agaricomycetes</taxon>
        <taxon>Russulales</taxon>
        <taxon>Russulaceae</taxon>
        <taxon>Russula</taxon>
    </lineage>
</organism>
<evidence type="ECO:0000313" key="10">
    <source>
        <dbReference type="Proteomes" id="UP000759537"/>
    </source>
</evidence>
<evidence type="ECO:0000256" key="4">
    <source>
        <dbReference type="ARBA" id="ARBA00022741"/>
    </source>
</evidence>
<gene>
    <name evidence="9" type="ORF">DFH94DRAFT_688543</name>
</gene>
<evidence type="ECO:0000256" key="8">
    <source>
        <dbReference type="SAM" id="Phobius"/>
    </source>
</evidence>
<keyword evidence="3 8" id="KW-0812">Transmembrane</keyword>
<evidence type="ECO:0008006" key="11">
    <source>
        <dbReference type="Google" id="ProtNLM"/>
    </source>
</evidence>
<dbReference type="Proteomes" id="UP000759537">
    <property type="component" value="Unassembled WGS sequence"/>
</dbReference>
<evidence type="ECO:0000256" key="1">
    <source>
        <dbReference type="ARBA" id="ARBA00004141"/>
    </source>
</evidence>
<keyword evidence="5" id="KW-0067">ATP-binding</keyword>
<evidence type="ECO:0000256" key="3">
    <source>
        <dbReference type="ARBA" id="ARBA00022692"/>
    </source>
</evidence>
<keyword evidence="4" id="KW-0547">Nucleotide-binding</keyword>
<dbReference type="PANTHER" id="PTHR24223:SF456">
    <property type="entry name" value="MULTIDRUG RESISTANCE-ASSOCIATED PROTEIN LETHAL(2)03659"/>
    <property type="match status" value="1"/>
</dbReference>
<sequence>MASALYRASARETTKRLDTILRSSLDSHFSESGIATICAYREEDRFFKENRDWVDIENRVLVDRHNQWRWLGLRLDFLGTLLILAVSMLTIGTRFTVSPAQTGVTLRVRLDGQVRLNDVLSAVSILWATDIRLVSTRSHLVYAVVANFDHRKASYPSLFDRAAAWYGDRMYLAARKRFTDAAATLQPVFTYFFTGFVPRRFAQARWLLFGPVPAPGVELEFANTMLDFYINFVNDLNPGPSWPQYNSDTRQVFQLQGHILPLRTSFTDLFNTTELLDE</sequence>
<dbReference type="OrthoDB" id="408631at2759"/>
<evidence type="ECO:0000313" key="9">
    <source>
        <dbReference type="EMBL" id="KAF8486192.1"/>
    </source>
</evidence>
<evidence type="ECO:0000256" key="6">
    <source>
        <dbReference type="ARBA" id="ARBA00022989"/>
    </source>
</evidence>
<dbReference type="InterPro" id="IPR036640">
    <property type="entry name" value="ABC1_TM_sf"/>
</dbReference>
<evidence type="ECO:0000256" key="2">
    <source>
        <dbReference type="ARBA" id="ARBA00009726"/>
    </source>
</evidence>
<reference evidence="9" key="2">
    <citation type="journal article" date="2020" name="Nat. Commun.">
        <title>Large-scale genome sequencing of mycorrhizal fungi provides insights into the early evolution of symbiotic traits.</title>
        <authorList>
            <person name="Miyauchi S."/>
            <person name="Kiss E."/>
            <person name="Kuo A."/>
            <person name="Drula E."/>
            <person name="Kohler A."/>
            <person name="Sanchez-Garcia M."/>
            <person name="Morin E."/>
            <person name="Andreopoulos B."/>
            <person name="Barry K.W."/>
            <person name="Bonito G."/>
            <person name="Buee M."/>
            <person name="Carver A."/>
            <person name="Chen C."/>
            <person name="Cichocki N."/>
            <person name="Clum A."/>
            <person name="Culley D."/>
            <person name="Crous P.W."/>
            <person name="Fauchery L."/>
            <person name="Girlanda M."/>
            <person name="Hayes R.D."/>
            <person name="Keri Z."/>
            <person name="LaButti K."/>
            <person name="Lipzen A."/>
            <person name="Lombard V."/>
            <person name="Magnuson J."/>
            <person name="Maillard F."/>
            <person name="Murat C."/>
            <person name="Nolan M."/>
            <person name="Ohm R.A."/>
            <person name="Pangilinan J."/>
            <person name="Pereira M.F."/>
            <person name="Perotto S."/>
            <person name="Peter M."/>
            <person name="Pfister S."/>
            <person name="Riley R."/>
            <person name="Sitrit Y."/>
            <person name="Stielow J.B."/>
            <person name="Szollosi G."/>
            <person name="Zifcakova L."/>
            <person name="Stursova M."/>
            <person name="Spatafora J.W."/>
            <person name="Tedersoo L."/>
            <person name="Vaario L.M."/>
            <person name="Yamada A."/>
            <person name="Yan M."/>
            <person name="Wang P."/>
            <person name="Xu J."/>
            <person name="Bruns T."/>
            <person name="Baldrian P."/>
            <person name="Vilgalys R."/>
            <person name="Dunand C."/>
            <person name="Henrissat B."/>
            <person name="Grigoriev I.V."/>
            <person name="Hibbett D."/>
            <person name="Nagy L.G."/>
            <person name="Martin F.M."/>
        </authorList>
    </citation>
    <scope>NUCLEOTIDE SEQUENCE</scope>
    <source>
        <strain evidence="9">Prilba</strain>
    </source>
</reference>
<evidence type="ECO:0000256" key="7">
    <source>
        <dbReference type="ARBA" id="ARBA00023136"/>
    </source>
</evidence>
<dbReference type="AlphaFoldDB" id="A0A9P5N510"/>
<protein>
    <recommendedName>
        <fullName evidence="11">Carboxylesterase type B domain-containing protein</fullName>
    </recommendedName>
</protein>
<dbReference type="GO" id="GO:0016020">
    <property type="term" value="C:membrane"/>
    <property type="evidence" value="ECO:0007669"/>
    <property type="project" value="UniProtKB-SubCell"/>
</dbReference>
<dbReference type="Gene3D" id="1.20.1560.10">
    <property type="entry name" value="ABC transporter type 1, transmembrane domain"/>
    <property type="match status" value="1"/>
</dbReference>
<accession>A0A9P5N510</accession>
<dbReference type="InterPro" id="IPR029058">
    <property type="entry name" value="AB_hydrolase_fold"/>
</dbReference>
<keyword evidence="6 8" id="KW-1133">Transmembrane helix</keyword>
<comment type="caution">
    <text evidence="9">The sequence shown here is derived from an EMBL/GenBank/DDBJ whole genome shotgun (WGS) entry which is preliminary data.</text>
</comment>